<evidence type="ECO:0000256" key="1">
    <source>
        <dbReference type="SAM" id="MobiDB-lite"/>
    </source>
</evidence>
<feature type="compositionally biased region" description="Basic and acidic residues" evidence="1">
    <location>
        <begin position="11"/>
        <end position="24"/>
    </location>
</feature>
<name>A0A9P0HE51_NEZVI</name>
<accession>A0A9P0HE51</accession>
<dbReference type="Proteomes" id="UP001152798">
    <property type="component" value="Chromosome 4"/>
</dbReference>
<sequence>MYGTSYLLSGEHYRGRTEDKDPRKGGGFFYFGSPPLILIRENRRAVPPKPVSSDPAWEFLWEPRAGIKEPDILYPLPYDDVDVEEDVDSSAKRWGYARLTRALTCEDITWAKKNAELGT</sequence>
<keyword evidence="3" id="KW-1185">Reference proteome</keyword>
<proteinExistence type="predicted"/>
<dbReference type="EMBL" id="OV725080">
    <property type="protein sequence ID" value="CAH1400723.1"/>
    <property type="molecule type" value="Genomic_DNA"/>
</dbReference>
<organism evidence="2 3">
    <name type="scientific">Nezara viridula</name>
    <name type="common">Southern green stink bug</name>
    <name type="synonym">Cimex viridulus</name>
    <dbReference type="NCBI Taxonomy" id="85310"/>
    <lineage>
        <taxon>Eukaryota</taxon>
        <taxon>Metazoa</taxon>
        <taxon>Ecdysozoa</taxon>
        <taxon>Arthropoda</taxon>
        <taxon>Hexapoda</taxon>
        <taxon>Insecta</taxon>
        <taxon>Pterygota</taxon>
        <taxon>Neoptera</taxon>
        <taxon>Paraneoptera</taxon>
        <taxon>Hemiptera</taxon>
        <taxon>Heteroptera</taxon>
        <taxon>Panheteroptera</taxon>
        <taxon>Pentatomomorpha</taxon>
        <taxon>Pentatomoidea</taxon>
        <taxon>Pentatomidae</taxon>
        <taxon>Pentatominae</taxon>
        <taxon>Nezara</taxon>
    </lineage>
</organism>
<evidence type="ECO:0000313" key="2">
    <source>
        <dbReference type="EMBL" id="CAH1400723.1"/>
    </source>
</evidence>
<protein>
    <submittedName>
        <fullName evidence="2">Uncharacterized protein</fullName>
    </submittedName>
</protein>
<dbReference type="AlphaFoldDB" id="A0A9P0HE51"/>
<gene>
    <name evidence="2" type="ORF">NEZAVI_LOCUS9900</name>
</gene>
<feature type="region of interest" description="Disordered" evidence="1">
    <location>
        <begin position="1"/>
        <end position="25"/>
    </location>
</feature>
<reference evidence="2" key="1">
    <citation type="submission" date="2022-01" db="EMBL/GenBank/DDBJ databases">
        <authorList>
            <person name="King R."/>
        </authorList>
    </citation>
    <scope>NUCLEOTIDE SEQUENCE</scope>
</reference>
<evidence type="ECO:0000313" key="3">
    <source>
        <dbReference type="Proteomes" id="UP001152798"/>
    </source>
</evidence>